<gene>
    <name evidence="2" type="ORF">UFOVP1360_10</name>
</gene>
<dbReference type="EMBL" id="LR797310">
    <property type="protein sequence ID" value="CAB4201936.1"/>
    <property type="molecule type" value="Genomic_DNA"/>
</dbReference>
<sequence length="76" mass="8341">MTAIESRTHRRRGWQVPQRVAELEHDLDVMDESNASEFAALREDIAGLRRTLMGFALSIAGSAVVVAITVTLAFGK</sequence>
<organism evidence="2">
    <name type="scientific">uncultured Caudovirales phage</name>
    <dbReference type="NCBI Taxonomy" id="2100421"/>
    <lineage>
        <taxon>Viruses</taxon>
        <taxon>Duplodnaviria</taxon>
        <taxon>Heunggongvirae</taxon>
        <taxon>Uroviricota</taxon>
        <taxon>Caudoviricetes</taxon>
        <taxon>Peduoviridae</taxon>
        <taxon>Maltschvirus</taxon>
        <taxon>Maltschvirus maltsch</taxon>
    </lineage>
</organism>
<evidence type="ECO:0000256" key="1">
    <source>
        <dbReference type="SAM" id="Phobius"/>
    </source>
</evidence>
<name>A0A6J5S2K4_9CAUD</name>
<accession>A0A6J5S2K4</accession>
<evidence type="ECO:0000313" key="2">
    <source>
        <dbReference type="EMBL" id="CAB4201936.1"/>
    </source>
</evidence>
<keyword evidence="1" id="KW-1133">Transmembrane helix</keyword>
<keyword evidence="1" id="KW-0472">Membrane</keyword>
<proteinExistence type="predicted"/>
<protein>
    <submittedName>
        <fullName evidence="2">Uncharacterized protein</fullName>
    </submittedName>
</protein>
<reference evidence="2" key="1">
    <citation type="submission" date="2020-05" db="EMBL/GenBank/DDBJ databases">
        <authorList>
            <person name="Chiriac C."/>
            <person name="Salcher M."/>
            <person name="Ghai R."/>
            <person name="Kavagutti S V."/>
        </authorList>
    </citation>
    <scope>NUCLEOTIDE SEQUENCE</scope>
</reference>
<feature type="transmembrane region" description="Helical" evidence="1">
    <location>
        <begin position="52"/>
        <end position="74"/>
    </location>
</feature>
<keyword evidence="1" id="KW-0812">Transmembrane</keyword>